<organism evidence="2 3">
    <name type="scientific">Tolypothrix tenuis PCC 7101</name>
    <dbReference type="NCBI Taxonomy" id="231146"/>
    <lineage>
        <taxon>Bacteria</taxon>
        <taxon>Bacillati</taxon>
        <taxon>Cyanobacteriota</taxon>
        <taxon>Cyanophyceae</taxon>
        <taxon>Nostocales</taxon>
        <taxon>Tolypothrichaceae</taxon>
        <taxon>Tolypothrix</taxon>
    </lineage>
</organism>
<dbReference type="EMBL" id="AP018249">
    <property type="protein sequence ID" value="BAZ03026.1"/>
    <property type="molecule type" value="Genomic_DNA"/>
</dbReference>
<gene>
    <name evidence="2" type="ORF">NIES37_70390</name>
</gene>
<protein>
    <submittedName>
        <fullName evidence="2">Uncharacterized protein</fullName>
    </submittedName>
</protein>
<dbReference type="AlphaFoldDB" id="A0A1Z4NBF3"/>
<sequence length="104" mass="11352">MSMNNEPTINQNLDPDDSSNYQSGSGYQSLCYGVKQSSSGDNNNPWQADQFRDGYQENIFEINLGDTPYTESAANPNPQLPGYGSGSGYKSKKSQQSASPELEL</sequence>
<dbReference type="KEGG" id="ttq:NIES37_70390"/>
<evidence type="ECO:0000313" key="2">
    <source>
        <dbReference type="EMBL" id="BAZ03026.1"/>
    </source>
</evidence>
<keyword evidence="2" id="KW-0614">Plasmid</keyword>
<evidence type="ECO:0000256" key="1">
    <source>
        <dbReference type="SAM" id="MobiDB-lite"/>
    </source>
</evidence>
<reference evidence="2 3" key="1">
    <citation type="submission" date="2017-06" db="EMBL/GenBank/DDBJ databases">
        <title>Genome sequencing of cyanobaciteial culture collection at National Institute for Environmental Studies (NIES).</title>
        <authorList>
            <person name="Hirose Y."/>
            <person name="Shimura Y."/>
            <person name="Fujisawa T."/>
            <person name="Nakamura Y."/>
            <person name="Kawachi M."/>
        </authorList>
    </citation>
    <scope>NUCLEOTIDE SEQUENCE [LARGE SCALE GENOMIC DNA]</scope>
    <source>
        <strain evidence="2 3">NIES-37</strain>
        <plasmid evidence="3">Plasmid1 dna</plasmid>
    </source>
</reference>
<geneLocation type="plasmid" evidence="3">
    <name>Plasmid1 dna</name>
</geneLocation>
<keyword evidence="3" id="KW-1185">Reference proteome</keyword>
<feature type="region of interest" description="Disordered" evidence="1">
    <location>
        <begin position="1"/>
        <end position="104"/>
    </location>
</feature>
<dbReference type="Proteomes" id="UP000218785">
    <property type="component" value="Plasmid plasmid1"/>
</dbReference>
<feature type="compositionally biased region" description="Polar residues" evidence="1">
    <location>
        <begin position="35"/>
        <end position="47"/>
    </location>
</feature>
<name>A0A1Z4NBF3_9CYAN</name>
<accession>A0A1Z4NBF3</accession>
<feature type="compositionally biased region" description="Low complexity" evidence="1">
    <location>
        <begin position="18"/>
        <end position="29"/>
    </location>
</feature>
<evidence type="ECO:0000313" key="3">
    <source>
        <dbReference type="Proteomes" id="UP000218785"/>
    </source>
</evidence>
<proteinExistence type="predicted"/>
<feature type="compositionally biased region" description="Polar residues" evidence="1">
    <location>
        <begin position="1"/>
        <end position="13"/>
    </location>
</feature>